<evidence type="ECO:0000313" key="4">
    <source>
        <dbReference type="Proteomes" id="UP000001542"/>
    </source>
</evidence>
<dbReference type="PANTHER" id="PTHR24182:SF13">
    <property type="entry name" value="LD18443P"/>
    <property type="match status" value="1"/>
</dbReference>
<evidence type="ECO:0000256" key="1">
    <source>
        <dbReference type="PROSITE-ProRule" id="PRU00023"/>
    </source>
</evidence>
<organism evidence="3 4">
    <name type="scientific">Trichomonas vaginalis (strain ATCC PRA-98 / G3)</name>
    <dbReference type="NCBI Taxonomy" id="412133"/>
    <lineage>
        <taxon>Eukaryota</taxon>
        <taxon>Metamonada</taxon>
        <taxon>Parabasalia</taxon>
        <taxon>Trichomonadida</taxon>
        <taxon>Trichomonadidae</taxon>
        <taxon>Trichomonas</taxon>
    </lineage>
</organism>
<dbReference type="RefSeq" id="XP_001329552.1">
    <property type="nucleotide sequence ID" value="XM_001329517.1"/>
</dbReference>
<feature type="repeat" description="ANK" evidence="1">
    <location>
        <begin position="306"/>
        <end position="338"/>
    </location>
</feature>
<dbReference type="Pfam" id="PF00023">
    <property type="entry name" value="Ank"/>
    <property type="match status" value="1"/>
</dbReference>
<reference evidence="3" key="2">
    <citation type="journal article" date="2007" name="Science">
        <title>Draft genome sequence of the sexually transmitted pathogen Trichomonas vaginalis.</title>
        <authorList>
            <person name="Carlton J.M."/>
            <person name="Hirt R.P."/>
            <person name="Silva J.C."/>
            <person name="Delcher A.L."/>
            <person name="Schatz M."/>
            <person name="Zhao Q."/>
            <person name="Wortman J.R."/>
            <person name="Bidwell S.L."/>
            <person name="Alsmark U.C.M."/>
            <person name="Besteiro S."/>
            <person name="Sicheritz-Ponten T."/>
            <person name="Noel C.J."/>
            <person name="Dacks J.B."/>
            <person name="Foster P.G."/>
            <person name="Simillion C."/>
            <person name="Van de Peer Y."/>
            <person name="Miranda-Saavedra D."/>
            <person name="Barton G.J."/>
            <person name="Westrop G.D."/>
            <person name="Mueller S."/>
            <person name="Dessi D."/>
            <person name="Fiori P.L."/>
            <person name="Ren Q."/>
            <person name="Paulsen I."/>
            <person name="Zhang H."/>
            <person name="Bastida-Corcuera F.D."/>
            <person name="Simoes-Barbosa A."/>
            <person name="Brown M.T."/>
            <person name="Hayes R.D."/>
            <person name="Mukherjee M."/>
            <person name="Okumura C.Y."/>
            <person name="Schneider R."/>
            <person name="Smith A.J."/>
            <person name="Vanacova S."/>
            <person name="Villalvazo M."/>
            <person name="Haas B.J."/>
            <person name="Pertea M."/>
            <person name="Feldblyum T.V."/>
            <person name="Utterback T.R."/>
            <person name="Shu C.L."/>
            <person name="Osoegawa K."/>
            <person name="de Jong P.J."/>
            <person name="Hrdy I."/>
            <person name="Horvathova L."/>
            <person name="Zubacova Z."/>
            <person name="Dolezal P."/>
            <person name="Malik S.B."/>
            <person name="Logsdon J.M. Jr."/>
            <person name="Henze K."/>
            <person name="Gupta A."/>
            <person name="Wang C.C."/>
            <person name="Dunne R.L."/>
            <person name="Upcroft J.A."/>
            <person name="Upcroft P."/>
            <person name="White O."/>
            <person name="Salzberg S.L."/>
            <person name="Tang P."/>
            <person name="Chiu C.-H."/>
            <person name="Lee Y.-S."/>
            <person name="Embley T.M."/>
            <person name="Coombs G.H."/>
            <person name="Mottram J.C."/>
            <person name="Tachezy J."/>
            <person name="Fraser-Liggett C.M."/>
            <person name="Johnson P.J."/>
        </authorList>
    </citation>
    <scope>NUCLEOTIDE SEQUENCE [LARGE SCALE GENOMIC DNA]</scope>
    <source>
        <strain evidence="3">G3</strain>
    </source>
</reference>
<dbReference type="PRINTS" id="PR01415">
    <property type="entry name" value="ANKYRIN"/>
</dbReference>
<reference evidence="3" key="1">
    <citation type="submission" date="2006-10" db="EMBL/GenBank/DDBJ databases">
        <authorList>
            <person name="Amadeo P."/>
            <person name="Zhao Q."/>
            <person name="Wortman J."/>
            <person name="Fraser-Liggett C."/>
            <person name="Carlton J."/>
        </authorList>
    </citation>
    <scope>NUCLEOTIDE SEQUENCE</scope>
    <source>
        <strain evidence="3">G3</strain>
    </source>
</reference>
<sequence length="518" mass="59791">MIKAELIDSKKDHPKNIMHDILNIIPFNNRYKNSYLKLAKQISDDYHVIDVRNIPIISNFLFYKEYEIHLDKSNEIKDIESEIQDIYSENTIYKAIMDNDKEKFIAFTERKGFDAYKRLVNNLYPTPVREFSFKHGLSLLELCCYHGAVDCFKFLRTQFNSKITETCLHFSFLGGNQEIISECLKYQKPDEECMKYAIISHNIDFFTFLMNEYNLEVNIDFCVLYNNLESFLVYFDQTNDVNKCFVYSTNFDILSLCKYFLSNGANVNEKNEYGKTALHMAVINNYKDIAELLLSNGANINEKDEDGKTALHFAAINNSKEMVELLVSKGANINEKDENGKTALHIATLNNNKEIVVLLLSYDVNINEKDKDGKTTLHIAAINNNKAIAELLLLHDVNANEKDEEGETAFHKAAYNNSKEIAELLISHGANINEKNRYEKTALHLAALNNSQEIVKLLLLQNVNINEKDNKDIQLFILQQSIEVKKHLNFFLNKIQISIVNKVMITNKAKYKYPKLSN</sequence>
<feature type="repeat" description="ANK" evidence="1">
    <location>
        <begin position="339"/>
        <end position="371"/>
    </location>
</feature>
<gene>
    <name evidence="3" type="ORF">TVAG_266920</name>
</gene>
<dbReference type="SMART" id="SM00248">
    <property type="entry name" value="ANK"/>
    <property type="match status" value="9"/>
</dbReference>
<name>A2DQP5_TRIV3</name>
<dbReference type="VEuPathDB" id="TrichDB:TVAGG3_0589970"/>
<dbReference type="InterPro" id="IPR002110">
    <property type="entry name" value="Ankyrin_rpt"/>
</dbReference>
<dbReference type="SUPFAM" id="SSF48403">
    <property type="entry name" value="Ankyrin repeat"/>
    <property type="match status" value="1"/>
</dbReference>
<dbReference type="Gene3D" id="1.25.40.20">
    <property type="entry name" value="Ankyrin repeat-containing domain"/>
    <property type="match status" value="1"/>
</dbReference>
<feature type="repeat" description="ANK" evidence="1">
    <location>
        <begin position="372"/>
        <end position="404"/>
    </location>
</feature>
<dbReference type="Pfam" id="PF12796">
    <property type="entry name" value="Ank_2"/>
    <property type="match status" value="2"/>
</dbReference>
<dbReference type="Proteomes" id="UP000001542">
    <property type="component" value="Unassembled WGS sequence"/>
</dbReference>
<dbReference type="eggNOG" id="KOG0504">
    <property type="taxonomic scope" value="Eukaryota"/>
</dbReference>
<feature type="repeat" description="ANK" evidence="1">
    <location>
        <begin position="438"/>
        <end position="470"/>
    </location>
</feature>
<dbReference type="InParanoid" id="A2DQP5"/>
<keyword evidence="4" id="KW-1185">Reference proteome</keyword>
<proteinExistence type="predicted"/>
<dbReference type="AlphaFoldDB" id="A2DQP5"/>
<dbReference type="PROSITE" id="PS50088">
    <property type="entry name" value="ANK_REPEAT"/>
    <property type="match status" value="6"/>
</dbReference>
<dbReference type="PANTHER" id="PTHR24182">
    <property type="entry name" value="ANKYRIN REPEAT AND SOCS BOX CONTAINING 4"/>
    <property type="match status" value="1"/>
</dbReference>
<feature type="repeat" description="ANK" evidence="1">
    <location>
        <begin position="273"/>
        <end position="305"/>
    </location>
</feature>
<dbReference type="Pfam" id="PF11929">
    <property type="entry name" value="DUF3447"/>
    <property type="match status" value="1"/>
</dbReference>
<feature type="domain" description="DUF3447" evidence="2">
    <location>
        <begin position="159"/>
        <end position="234"/>
    </location>
</feature>
<dbReference type="PROSITE" id="PS50297">
    <property type="entry name" value="ANK_REP_REGION"/>
    <property type="match status" value="6"/>
</dbReference>
<evidence type="ECO:0000259" key="2">
    <source>
        <dbReference type="Pfam" id="PF11929"/>
    </source>
</evidence>
<dbReference type="VEuPathDB" id="TrichDB:TVAG_491290"/>
<protein>
    <submittedName>
        <fullName evidence="3">Ankyrin repeat protein, putative</fullName>
    </submittedName>
</protein>
<evidence type="ECO:0000313" key="3">
    <source>
        <dbReference type="EMBL" id="EAY17329.1"/>
    </source>
</evidence>
<dbReference type="STRING" id="5722.A2DQP5"/>
<dbReference type="InterPro" id="IPR020683">
    <property type="entry name" value="DUF3447"/>
</dbReference>
<accession>A2DQP5</accession>
<dbReference type="InterPro" id="IPR036770">
    <property type="entry name" value="Ankyrin_rpt-contain_sf"/>
</dbReference>
<dbReference type="EMBL" id="DS113232">
    <property type="protein sequence ID" value="EAY17329.1"/>
    <property type="molecule type" value="Genomic_DNA"/>
</dbReference>
<dbReference type="KEGG" id="tva:4775346"/>
<feature type="repeat" description="ANK" evidence="1">
    <location>
        <begin position="405"/>
        <end position="437"/>
    </location>
</feature>
<keyword evidence="1" id="KW-0040">ANK repeat</keyword>